<reference evidence="2" key="1">
    <citation type="submission" date="2009-01" db="EMBL/GenBank/DDBJ databases">
        <title>Complete sequence of chromosome of Anaerocellum thermophilum DSM 6725.</title>
        <authorList>
            <person name="Lucas S."/>
            <person name="Copeland A."/>
            <person name="Lapidus A."/>
            <person name="Glavina del Rio T."/>
            <person name="Tice H."/>
            <person name="Bruce D."/>
            <person name="Goodwin L."/>
            <person name="Pitluck S."/>
            <person name="Sims D."/>
            <person name="Meincke L."/>
            <person name="Brettin T."/>
            <person name="Detter J.C."/>
            <person name="Han C."/>
            <person name="Larimer F."/>
            <person name="Land M."/>
            <person name="Hauser L."/>
            <person name="Kyrpides N."/>
            <person name="Ovchinnikova G."/>
            <person name="Kataeva I."/>
            <person name="Adams M.W.W."/>
        </authorList>
    </citation>
    <scope>NUCLEOTIDE SEQUENCE [LARGE SCALE GENOMIC DNA]</scope>
    <source>
        <strain evidence="2">ATCC BAA-1888 / DSM 6725 / Z-1320</strain>
    </source>
</reference>
<gene>
    <name evidence="1" type="ordered locus">Athe_0726</name>
</gene>
<evidence type="ECO:0000313" key="1">
    <source>
        <dbReference type="EMBL" id="ACM59841.1"/>
    </source>
</evidence>
<dbReference type="KEGG" id="ate:Athe_0726"/>
<dbReference type="AlphaFoldDB" id="B9MQ49"/>
<evidence type="ECO:0000313" key="2">
    <source>
        <dbReference type="Proteomes" id="UP000007723"/>
    </source>
</evidence>
<dbReference type="EMBL" id="CP001393">
    <property type="protein sequence ID" value="ACM59841.1"/>
    <property type="molecule type" value="Genomic_DNA"/>
</dbReference>
<proteinExistence type="predicted"/>
<dbReference type="Proteomes" id="UP000007723">
    <property type="component" value="Chromosome"/>
</dbReference>
<name>B9MQ49_CALBD</name>
<organism evidence="1 2">
    <name type="scientific">Caldicellulosiruptor bescii (strain ATCC BAA-1888 / DSM 6725 / KCTC 15123 / Z-1320)</name>
    <name type="common">Anaerocellum thermophilum</name>
    <dbReference type="NCBI Taxonomy" id="521460"/>
    <lineage>
        <taxon>Bacteria</taxon>
        <taxon>Bacillati</taxon>
        <taxon>Bacillota</taxon>
        <taxon>Bacillota incertae sedis</taxon>
        <taxon>Caldicellulosiruptorales</taxon>
        <taxon>Caldicellulosiruptoraceae</taxon>
        <taxon>Caldicellulosiruptor</taxon>
    </lineage>
</organism>
<accession>B9MQ49</accession>
<sequence length="263" mass="30805">MEYAFAKIKVDNNKSVKLDISKFGVVNFHILYGFGGVGLNDKLYISFNSKWSYSKIICNIGIRRSIKFDVGNHGKVWIFGGNPSYYGMYCLAYKPKRDLVIKKPKETIDIDLKIDTQNIKILNVYRWNMKSSQWEKTTFSNVYESDELRLEVSIPPKSHYVLAMTGIHYYDEKHEKDFHTIASVFSIIPCNLTAYIIDKNGQKYNILATMSDLFDDQRNTFTVFLKDFKGTLNSKLYMDFNFYPYDFDYLHKTHVIPINVYTH</sequence>
<protein>
    <submittedName>
        <fullName evidence="1">Uncharacterized protein</fullName>
    </submittedName>
</protein>
<dbReference type="GeneID" id="31772075"/>
<dbReference type="HOGENOM" id="CLU_1056388_0_0_9"/>
<dbReference type="RefSeq" id="WP_015907282.1">
    <property type="nucleotide sequence ID" value="NC_012034.1"/>
</dbReference>